<evidence type="ECO:0000256" key="3">
    <source>
        <dbReference type="ARBA" id="ARBA00022777"/>
    </source>
</evidence>
<dbReference type="RefSeq" id="WP_161822932.1">
    <property type="nucleotide sequence ID" value="NZ_LSRS01000006.1"/>
</dbReference>
<dbReference type="PANTHER" id="PTHR41299:SF1">
    <property type="entry name" value="THIAMINE PYROPHOSPHOKINASE"/>
    <property type="match status" value="1"/>
</dbReference>
<dbReference type="OrthoDB" id="9804377at2"/>
<keyword evidence="4" id="KW-0067">ATP-binding</keyword>
<dbReference type="InterPro" id="IPR036371">
    <property type="entry name" value="TPK_B1-bd_sf"/>
</dbReference>
<dbReference type="AlphaFoldDB" id="A0A9D3AY06"/>
<dbReference type="InterPro" id="IPR036759">
    <property type="entry name" value="TPK_catalytic_sf"/>
</dbReference>
<feature type="domain" description="Thiamin pyrophosphokinase thiamin-binding" evidence="6">
    <location>
        <begin position="148"/>
        <end position="207"/>
    </location>
</feature>
<accession>A0A9D3AY06</accession>
<reference evidence="7" key="1">
    <citation type="submission" date="2016-02" db="EMBL/GenBank/DDBJ databases">
        <title>Draft Genome Sequence of Sporotomaculum syntrophicum Strain FB, a Syntrophic Benzoate Degrader.</title>
        <authorList>
            <person name="Nobu M.K."/>
            <person name="Narihiro T."/>
            <person name="Qiu Y.-L."/>
            <person name="Ohashi A."/>
            <person name="Liu W.-T."/>
            <person name="Yuji S."/>
        </authorList>
    </citation>
    <scope>NUCLEOTIDE SEQUENCE</scope>
    <source>
        <strain evidence="7">FB</strain>
    </source>
</reference>
<dbReference type="EC" id="2.7.6.2" evidence="5"/>
<dbReference type="PANTHER" id="PTHR41299">
    <property type="entry name" value="THIAMINE PYROPHOSPHOKINASE"/>
    <property type="match status" value="1"/>
</dbReference>
<evidence type="ECO:0000256" key="1">
    <source>
        <dbReference type="ARBA" id="ARBA00022679"/>
    </source>
</evidence>
<dbReference type="Pfam" id="PF04263">
    <property type="entry name" value="TPK_catalytic"/>
    <property type="match status" value="1"/>
</dbReference>
<evidence type="ECO:0000256" key="4">
    <source>
        <dbReference type="ARBA" id="ARBA00022840"/>
    </source>
</evidence>
<dbReference type="InterPro" id="IPR007371">
    <property type="entry name" value="TPK_catalytic"/>
</dbReference>
<dbReference type="GO" id="GO:0005524">
    <property type="term" value="F:ATP binding"/>
    <property type="evidence" value="ECO:0007669"/>
    <property type="project" value="UniProtKB-KW"/>
</dbReference>
<name>A0A9D3AY06_9FIRM</name>
<keyword evidence="8" id="KW-1185">Reference proteome</keyword>
<dbReference type="Gene3D" id="3.40.50.10240">
    <property type="entry name" value="Thiamin pyrophosphokinase, catalytic domain"/>
    <property type="match status" value="1"/>
</dbReference>
<dbReference type="Pfam" id="PF04265">
    <property type="entry name" value="TPK_B1_binding"/>
    <property type="match status" value="1"/>
</dbReference>
<sequence>MRCVILTGGTVANAQWLAGMLAQADRLICVDSGAEHAAALGFVPQAIVGDMDSVDRSVLTNFRRQGVEIKEYPTEKNDTDTALGLAAALAYAPDEVIILGATGTRFDHTLANVHLLRVALEHHVSARIINEYNEISLVAPQQPGLVEGLPGDVFSLLPLTEKVIGVCVQGAYWPLQNAVFTIGNPYGVSNRLAGDVASITIASGLMLLIKVTNPA</sequence>
<evidence type="ECO:0000259" key="6">
    <source>
        <dbReference type="SMART" id="SM00983"/>
    </source>
</evidence>
<dbReference type="InterPro" id="IPR006282">
    <property type="entry name" value="Thi_PPkinase"/>
</dbReference>
<dbReference type="GO" id="GO:0004788">
    <property type="term" value="F:thiamine diphosphokinase activity"/>
    <property type="evidence" value="ECO:0007669"/>
    <property type="project" value="UniProtKB-UniRule"/>
</dbReference>
<evidence type="ECO:0000256" key="2">
    <source>
        <dbReference type="ARBA" id="ARBA00022741"/>
    </source>
</evidence>
<dbReference type="Proteomes" id="UP000798488">
    <property type="component" value="Unassembled WGS sequence"/>
</dbReference>
<dbReference type="SUPFAM" id="SSF63999">
    <property type="entry name" value="Thiamin pyrophosphokinase, catalytic domain"/>
    <property type="match status" value="1"/>
</dbReference>
<keyword evidence="3" id="KW-0418">Kinase</keyword>
<evidence type="ECO:0000313" key="8">
    <source>
        <dbReference type="Proteomes" id="UP000798488"/>
    </source>
</evidence>
<keyword evidence="1 7" id="KW-0808">Transferase</keyword>
<dbReference type="NCBIfam" id="TIGR01378">
    <property type="entry name" value="thi_PPkinase"/>
    <property type="match status" value="1"/>
</dbReference>
<protein>
    <recommendedName>
        <fullName evidence="5">Thiamine diphosphokinase</fullName>
        <ecNumber evidence="5">2.7.6.2</ecNumber>
    </recommendedName>
</protein>
<gene>
    <name evidence="7" type="primary">thiN</name>
    <name evidence="7" type="ORF">SPSYN_02657</name>
</gene>
<dbReference type="GO" id="GO:0006772">
    <property type="term" value="P:thiamine metabolic process"/>
    <property type="evidence" value="ECO:0007669"/>
    <property type="project" value="UniProtKB-UniRule"/>
</dbReference>
<dbReference type="EMBL" id="LSRS01000006">
    <property type="protein sequence ID" value="KAF1084253.1"/>
    <property type="molecule type" value="Genomic_DNA"/>
</dbReference>
<dbReference type="SMART" id="SM00983">
    <property type="entry name" value="TPK_B1_binding"/>
    <property type="match status" value="1"/>
</dbReference>
<dbReference type="GO" id="GO:0030975">
    <property type="term" value="F:thiamine binding"/>
    <property type="evidence" value="ECO:0007669"/>
    <property type="project" value="InterPro"/>
</dbReference>
<dbReference type="GO" id="GO:0016301">
    <property type="term" value="F:kinase activity"/>
    <property type="evidence" value="ECO:0007669"/>
    <property type="project" value="UniProtKB-KW"/>
</dbReference>
<evidence type="ECO:0000256" key="5">
    <source>
        <dbReference type="NCBIfam" id="TIGR01378"/>
    </source>
</evidence>
<dbReference type="InterPro" id="IPR007373">
    <property type="entry name" value="Thiamin_PyroPKinase_B1-bd"/>
</dbReference>
<dbReference type="InterPro" id="IPR053149">
    <property type="entry name" value="TPK"/>
</dbReference>
<dbReference type="SUPFAM" id="SSF63862">
    <property type="entry name" value="Thiamin pyrophosphokinase, substrate-binding domain"/>
    <property type="match status" value="1"/>
</dbReference>
<organism evidence="7 8">
    <name type="scientific">Sporotomaculum syntrophicum</name>
    <dbReference type="NCBI Taxonomy" id="182264"/>
    <lineage>
        <taxon>Bacteria</taxon>
        <taxon>Bacillati</taxon>
        <taxon>Bacillota</taxon>
        <taxon>Clostridia</taxon>
        <taxon>Eubacteriales</taxon>
        <taxon>Desulfallaceae</taxon>
        <taxon>Sporotomaculum</taxon>
    </lineage>
</organism>
<dbReference type="GO" id="GO:0009229">
    <property type="term" value="P:thiamine diphosphate biosynthetic process"/>
    <property type="evidence" value="ECO:0007669"/>
    <property type="project" value="InterPro"/>
</dbReference>
<comment type="caution">
    <text evidence="7">The sequence shown here is derived from an EMBL/GenBank/DDBJ whole genome shotgun (WGS) entry which is preliminary data.</text>
</comment>
<keyword evidence="2" id="KW-0547">Nucleotide-binding</keyword>
<dbReference type="CDD" id="cd07995">
    <property type="entry name" value="TPK"/>
    <property type="match status" value="1"/>
</dbReference>
<proteinExistence type="predicted"/>
<evidence type="ECO:0000313" key="7">
    <source>
        <dbReference type="EMBL" id="KAF1084253.1"/>
    </source>
</evidence>